<organism evidence="13 14">
    <name type="scientific">Dicentrarchus labrax</name>
    <name type="common">European seabass</name>
    <name type="synonym">Morone labrax</name>
    <dbReference type="NCBI Taxonomy" id="13489"/>
    <lineage>
        <taxon>Eukaryota</taxon>
        <taxon>Metazoa</taxon>
        <taxon>Chordata</taxon>
        <taxon>Craniata</taxon>
        <taxon>Vertebrata</taxon>
        <taxon>Euteleostomi</taxon>
        <taxon>Actinopterygii</taxon>
        <taxon>Neopterygii</taxon>
        <taxon>Teleostei</taxon>
        <taxon>Neoteleostei</taxon>
        <taxon>Acanthomorphata</taxon>
        <taxon>Eupercaria</taxon>
        <taxon>Moronidae</taxon>
        <taxon>Dicentrarchus</taxon>
    </lineage>
</organism>
<reference evidence="13" key="1">
    <citation type="submission" date="2025-08" db="UniProtKB">
        <authorList>
            <consortium name="Ensembl"/>
        </authorList>
    </citation>
    <scope>IDENTIFICATION</scope>
</reference>
<evidence type="ECO:0000256" key="9">
    <source>
        <dbReference type="PROSITE-ProRule" id="PRU00555"/>
    </source>
</evidence>
<keyword evidence="8 9" id="KW-0443">Lipid metabolism</keyword>
<comment type="subcellular location">
    <subcellularLocation>
        <location evidence="1">Cytoplasm</location>
    </subcellularLocation>
</comment>
<evidence type="ECO:0000259" key="11">
    <source>
        <dbReference type="PROSITE" id="PS50004"/>
    </source>
</evidence>
<evidence type="ECO:0000256" key="1">
    <source>
        <dbReference type="ARBA" id="ARBA00004496"/>
    </source>
</evidence>
<evidence type="ECO:0000256" key="3">
    <source>
        <dbReference type="ARBA" id="ARBA00022490"/>
    </source>
</evidence>
<keyword evidence="3 10" id="KW-0963">Cytoplasm</keyword>
<dbReference type="EC" id="3.1.1.4" evidence="2 10"/>
<evidence type="ECO:0000256" key="5">
    <source>
        <dbReference type="ARBA" id="ARBA00022801"/>
    </source>
</evidence>
<proteinExistence type="predicted"/>
<protein>
    <recommendedName>
        <fullName evidence="2 10">Phospholipase A2</fullName>
        <ecNumber evidence="2 10">3.1.1.4</ecNumber>
    </recommendedName>
</protein>
<dbReference type="GO" id="GO:0005829">
    <property type="term" value="C:cytosol"/>
    <property type="evidence" value="ECO:0007669"/>
    <property type="project" value="TreeGrafter"/>
</dbReference>
<dbReference type="GO" id="GO:0005509">
    <property type="term" value="F:calcium ion binding"/>
    <property type="evidence" value="ECO:0007669"/>
    <property type="project" value="TreeGrafter"/>
</dbReference>
<dbReference type="PANTHER" id="PTHR10728">
    <property type="entry name" value="CYTOSOLIC PHOSPHOLIPASE A2"/>
    <property type="match status" value="1"/>
</dbReference>
<dbReference type="GO" id="GO:0047498">
    <property type="term" value="F:calcium-dependent phospholipase A2 activity"/>
    <property type="evidence" value="ECO:0007669"/>
    <property type="project" value="TreeGrafter"/>
</dbReference>
<reference evidence="13" key="2">
    <citation type="submission" date="2025-09" db="UniProtKB">
        <authorList>
            <consortium name="Ensembl"/>
        </authorList>
    </citation>
    <scope>IDENTIFICATION</scope>
</reference>
<evidence type="ECO:0000256" key="6">
    <source>
        <dbReference type="ARBA" id="ARBA00022837"/>
    </source>
</evidence>
<keyword evidence="5 9" id="KW-0378">Hydrolase</keyword>
<dbReference type="Proteomes" id="UP000694389">
    <property type="component" value="Unassembled WGS sequence"/>
</dbReference>
<dbReference type="GeneTree" id="ENSGT01030000234606"/>
<comment type="catalytic activity">
    <reaction evidence="10">
        <text>a 1,2-diacyl-sn-glycero-3-phosphocholine + H2O = a 1-acyl-sn-glycero-3-phosphocholine + a fatty acid + H(+)</text>
        <dbReference type="Rhea" id="RHEA:15801"/>
        <dbReference type="ChEBI" id="CHEBI:15377"/>
        <dbReference type="ChEBI" id="CHEBI:15378"/>
        <dbReference type="ChEBI" id="CHEBI:28868"/>
        <dbReference type="ChEBI" id="CHEBI:57643"/>
        <dbReference type="ChEBI" id="CHEBI:58168"/>
        <dbReference type="EC" id="3.1.1.4"/>
    </reaction>
</comment>
<evidence type="ECO:0000313" key="13">
    <source>
        <dbReference type="Ensembl" id="ENSDLAP00005080066.1"/>
    </source>
</evidence>
<evidence type="ECO:0000256" key="7">
    <source>
        <dbReference type="ARBA" id="ARBA00022963"/>
    </source>
</evidence>
<gene>
    <name evidence="13" type="primary">pla2g4f.1</name>
</gene>
<dbReference type="FunFam" id="2.60.40.150:FF:000030">
    <property type="entry name" value="Phospholipase A2"/>
    <property type="match status" value="1"/>
</dbReference>
<feature type="domain" description="C2" evidence="11">
    <location>
        <begin position="44"/>
        <end position="164"/>
    </location>
</feature>
<evidence type="ECO:0000256" key="2">
    <source>
        <dbReference type="ARBA" id="ARBA00013278"/>
    </source>
</evidence>
<keyword evidence="6 10" id="KW-0106">Calcium</keyword>
<evidence type="ECO:0000256" key="10">
    <source>
        <dbReference type="RuleBase" id="RU362102"/>
    </source>
</evidence>
<dbReference type="CTD" id="798864"/>
<evidence type="ECO:0000256" key="4">
    <source>
        <dbReference type="ARBA" id="ARBA00022723"/>
    </source>
</evidence>
<dbReference type="RefSeq" id="XP_051278901.1">
    <property type="nucleotide sequence ID" value="XM_051422941.1"/>
</dbReference>
<keyword evidence="4 10" id="KW-0479">Metal-binding</keyword>
<dbReference type="Gene3D" id="3.40.1090.10">
    <property type="entry name" value="Cytosolic phospholipase A2 catalytic domain"/>
    <property type="match status" value="1"/>
</dbReference>
<evidence type="ECO:0000259" key="12">
    <source>
        <dbReference type="PROSITE" id="PS51210"/>
    </source>
</evidence>
<dbReference type="Pfam" id="PF00168">
    <property type="entry name" value="C2"/>
    <property type="match status" value="1"/>
</dbReference>
<evidence type="ECO:0000313" key="14">
    <source>
        <dbReference type="Proteomes" id="UP000694389"/>
    </source>
</evidence>
<dbReference type="InterPro" id="IPR016035">
    <property type="entry name" value="Acyl_Trfase/lysoPLipase"/>
</dbReference>
<dbReference type="SUPFAM" id="SSF52151">
    <property type="entry name" value="FabD/lysophospholipase-like"/>
    <property type="match status" value="1"/>
</dbReference>
<dbReference type="Gene3D" id="2.60.40.150">
    <property type="entry name" value="C2 domain"/>
    <property type="match status" value="1"/>
</dbReference>
<dbReference type="InterPro" id="IPR002642">
    <property type="entry name" value="LysoPLipase_cat_dom"/>
</dbReference>
<dbReference type="AlphaFoldDB" id="A0A8P4KD07"/>
<dbReference type="GO" id="GO:0005544">
    <property type="term" value="F:calcium-dependent phospholipid binding"/>
    <property type="evidence" value="ECO:0007669"/>
    <property type="project" value="TreeGrafter"/>
</dbReference>
<name>A0A8P4KD07_DICLA</name>
<dbReference type="Pfam" id="PF01735">
    <property type="entry name" value="PLA2_B"/>
    <property type="match status" value="1"/>
</dbReference>
<comment type="domain">
    <text evidence="10">The N-terminal C2 domain associates with lipid membranes upon calcium binding.</text>
</comment>
<keyword evidence="7 9" id="KW-0442">Lipid degradation</keyword>
<dbReference type="SMART" id="SM00239">
    <property type="entry name" value="C2"/>
    <property type="match status" value="1"/>
</dbReference>
<feature type="domain" description="PLA2c" evidence="12">
    <location>
        <begin position="300"/>
        <end position="833"/>
    </location>
</feature>
<dbReference type="InterPro" id="IPR000008">
    <property type="entry name" value="C2_dom"/>
</dbReference>
<dbReference type="SMART" id="SM00022">
    <property type="entry name" value="PLAc"/>
    <property type="match status" value="1"/>
</dbReference>
<dbReference type="Ensembl" id="ENSDLAT00005074269.1">
    <property type="protein sequence ID" value="ENSDLAP00005080066.1"/>
    <property type="gene ID" value="ENSDLAG00005029778.1"/>
</dbReference>
<dbReference type="GO" id="GO:0046475">
    <property type="term" value="P:glycerophospholipid catabolic process"/>
    <property type="evidence" value="ECO:0007669"/>
    <property type="project" value="TreeGrafter"/>
</dbReference>
<dbReference type="PROSITE" id="PS50004">
    <property type="entry name" value="C2"/>
    <property type="match status" value="1"/>
</dbReference>
<accession>A0A8P4KD07</accession>
<dbReference type="GeneID" id="127376198"/>
<dbReference type="PANTHER" id="PTHR10728:SF32">
    <property type="entry name" value="CYTOSOLIC PHOSPHOLIPASE A2 BETA"/>
    <property type="match status" value="1"/>
</dbReference>
<dbReference type="InterPro" id="IPR035892">
    <property type="entry name" value="C2_domain_sf"/>
</dbReference>
<dbReference type="SUPFAM" id="SSF49562">
    <property type="entry name" value="C2 domain (Calcium/lipid-binding domain, CaLB)"/>
    <property type="match status" value="1"/>
</dbReference>
<keyword evidence="14" id="KW-1185">Reference proteome</keyword>
<evidence type="ECO:0000256" key="8">
    <source>
        <dbReference type="ARBA" id="ARBA00023098"/>
    </source>
</evidence>
<sequence length="833" mass="93873">MLKAAGAYRWMLGWWWGFQSNRQQYGCRAIDWKKMKWNIIFLGRMTNMSSEGSQGMEAVSYWTLNVTILRATMSFSENYWSEFDCYVVLTLHTATARICRTKTVSNSRNPEWNETFTFRVPTQVKNVLEIKLCDEDSMTYDDLICTVLFDVSSLNIGKKETKSFPINPETHDELVVELELLQSKETTHEYFTNGILVAAPCSTLDINVDRPLSSDCIRDKVLKLRGAYPENQIFDATQKLRFHINRDLETELGMAPSDAAASIAPMEASTELHPLPAKYTGKVSLVIDQDTVDLDLETHECKEEHFAVRLNLDLPAQEKEYLKKREIVVEQALQELLGISPLLESSKVLTIAVVASGGGARAMTGMLGSLRGLQEIGVLDATSYITGVSGSTWAMSTLYQEAKWSQDIDSIISAAKDQMTKSVLSVFSPEKLQYYSEEMAERGNKGYIVSLLDMASLILEHLVFGKKVTSTLSGQQGAVNEGQNPLPIYTAVNMKDGCESEAEWCEFTPYEVGIQKYGAFVRTEDFGSEFFLGHMVKKLPEVRIPYLMGIWSSVFSFNLSQLWKIAMGYPPPWNPVLEPDVNSIEADSEPSNLDTSILNPTIASMLTNFFKDRPVIAEMYNFMRGLLLHREYNKHSNFNAWKAAHPDAFPNQLTPSDPTLCLVDSGHAINIGCVPVLRPERDVDVIICLSYSWDPDHILNVIKKTAAYCKDHDIPFPSADFASLEKEPQKEVYIFEDEENPEAPIVVHFPLVNVTYKHFKSPGVKRETAEEMKAGEVDVSTSSSPYTTKNMTYTKEDYEALVDLTTYNVLNNKESITKAIHKSLQRKASKINK</sequence>
<dbReference type="PROSITE" id="PS51210">
    <property type="entry name" value="PLA2C"/>
    <property type="match status" value="1"/>
</dbReference>